<reference evidence="3" key="1">
    <citation type="journal article" date="2020" name="mSystems">
        <title>Genome- and Community-Level Interaction Insights into Carbon Utilization and Element Cycling Functions of Hydrothermarchaeota in Hydrothermal Sediment.</title>
        <authorList>
            <person name="Zhou Z."/>
            <person name="Liu Y."/>
            <person name="Xu W."/>
            <person name="Pan J."/>
            <person name="Luo Z.H."/>
            <person name="Li M."/>
        </authorList>
    </citation>
    <scope>NUCLEOTIDE SEQUENCE [LARGE SCALE GENOMIC DNA]</scope>
    <source>
        <strain evidence="3">HyVt-237</strain>
    </source>
</reference>
<feature type="domain" description="DHHA1" evidence="2">
    <location>
        <begin position="338"/>
        <end position="425"/>
    </location>
</feature>
<dbReference type="EMBL" id="DRBW01000244">
    <property type="protein sequence ID" value="HDM90866.1"/>
    <property type="molecule type" value="Genomic_DNA"/>
</dbReference>
<dbReference type="PANTHER" id="PTHR30255:SF2">
    <property type="entry name" value="SINGLE-STRANDED-DNA-SPECIFIC EXONUCLEASE RECJ"/>
    <property type="match status" value="1"/>
</dbReference>
<comment type="caution">
    <text evidence="3">The sequence shown here is derived from an EMBL/GenBank/DDBJ whole genome shotgun (WGS) entry which is preliminary data.</text>
</comment>
<dbReference type="Pfam" id="PF02272">
    <property type="entry name" value="DHHA1"/>
    <property type="match status" value="1"/>
</dbReference>
<name>A0A7C0X9J3_UNCW3</name>
<evidence type="ECO:0000259" key="2">
    <source>
        <dbReference type="Pfam" id="PF02272"/>
    </source>
</evidence>
<dbReference type="PANTHER" id="PTHR30255">
    <property type="entry name" value="SINGLE-STRANDED-DNA-SPECIFIC EXONUCLEASE RECJ"/>
    <property type="match status" value="1"/>
</dbReference>
<dbReference type="AlphaFoldDB" id="A0A7C0X9J3"/>
<dbReference type="GO" id="GO:0004527">
    <property type="term" value="F:exonuclease activity"/>
    <property type="evidence" value="ECO:0007669"/>
    <property type="project" value="UniProtKB-KW"/>
</dbReference>
<dbReference type="InterPro" id="IPR003156">
    <property type="entry name" value="DHHA1_dom"/>
</dbReference>
<dbReference type="InterPro" id="IPR051673">
    <property type="entry name" value="SSDNA_exonuclease_RecJ"/>
</dbReference>
<feature type="domain" description="DDH" evidence="1">
    <location>
        <begin position="70"/>
        <end position="201"/>
    </location>
</feature>
<dbReference type="Gene3D" id="3.10.310.30">
    <property type="match status" value="1"/>
</dbReference>
<dbReference type="GO" id="GO:0003676">
    <property type="term" value="F:nucleic acid binding"/>
    <property type="evidence" value="ECO:0007669"/>
    <property type="project" value="InterPro"/>
</dbReference>
<dbReference type="InterPro" id="IPR001667">
    <property type="entry name" value="DDH_dom"/>
</dbReference>
<evidence type="ECO:0008006" key="4">
    <source>
        <dbReference type="Google" id="ProtNLM"/>
    </source>
</evidence>
<dbReference type="Gene3D" id="3.90.1640.30">
    <property type="match status" value="1"/>
</dbReference>
<protein>
    <recommendedName>
        <fullName evidence="4">Single-stranded-DNA-specific exonuclease RecJ</fullName>
    </recommendedName>
</protein>
<accession>A0A7C0X9J3</accession>
<dbReference type="Proteomes" id="UP000885931">
    <property type="component" value="Unassembled WGS sequence"/>
</dbReference>
<dbReference type="InterPro" id="IPR038763">
    <property type="entry name" value="DHH_sf"/>
</dbReference>
<organism evidence="3">
    <name type="scientific">candidate division WOR-3 bacterium</name>
    <dbReference type="NCBI Taxonomy" id="2052148"/>
    <lineage>
        <taxon>Bacteria</taxon>
        <taxon>Bacteria division WOR-3</taxon>
    </lineage>
</organism>
<evidence type="ECO:0000259" key="1">
    <source>
        <dbReference type="Pfam" id="PF01368"/>
    </source>
</evidence>
<evidence type="ECO:0000313" key="3">
    <source>
        <dbReference type="EMBL" id="HDM90866.1"/>
    </source>
</evidence>
<dbReference type="Pfam" id="PF01368">
    <property type="entry name" value="DHH"/>
    <property type="match status" value="1"/>
</dbReference>
<gene>
    <name evidence="3" type="ORF">ENG67_06650</name>
</gene>
<proteinExistence type="predicted"/>
<dbReference type="SUPFAM" id="SSF64182">
    <property type="entry name" value="DHH phosphoesterases"/>
    <property type="match status" value="1"/>
</dbReference>
<sequence>MNDKIAEQISKTYDIDLKIARILVDKGVINLDLARATFNPVLENLLPPETLPDFKAALEKILKAVGKEEKILIWGHEDADGITSTCALMKAIEKLGGLVDYFIPAKSSDGHGLSKQGIDMAIEEGVKLIVTVDCGGGSGKEAEYALSKGVDVVVTDHHELPKELPPTPFVNPKMGGGSFPYLAGVGVAFKMAWGILRYKSGWDLYRIRKELPELFFYAYVGTIADRVPLFSENRIFLLEGEKVLSWYRHPLVKAYKNLKGEDPTPEIVISLASAGKTTGRRNLGVELYKASDEADAEIPLKEILKEIEYWTAESERLLKEAQSRIKIVRNYILLDMGEVKPRFLGFLSSRLKDKYNVPTIVLGRKDNGQVAAEVRAPYGFNSLDLLDHLSDIFIDYGGHKLASGFSMDPRQLPELVEEVELYFKEKGNSLYNFSADIILSEKDRKILEDLVKVGQLGVEIRALFKKIKLQKVKELLMGLPVVDPLGLLDLYGPQETVNLLLLSTDQGIAVEQVQLYQPSYDRNPVD</sequence>